<keyword evidence="5" id="KW-0547">Nucleotide-binding</keyword>
<keyword evidence="3" id="KW-0808">Transferase</keyword>
<dbReference type="GO" id="GO:0003968">
    <property type="term" value="F:RNA-directed RNA polymerase activity"/>
    <property type="evidence" value="ECO:0007669"/>
    <property type="project" value="UniProtKB-KW"/>
</dbReference>
<evidence type="ECO:0000256" key="8">
    <source>
        <dbReference type="ARBA" id="ARBA00048744"/>
    </source>
</evidence>
<dbReference type="PROSITE" id="PS50522">
    <property type="entry name" value="RDRP_PHAGE"/>
    <property type="match status" value="1"/>
</dbReference>
<dbReference type="EMBL" id="MN035680">
    <property type="protein sequence ID" value="QDH90644.1"/>
    <property type="molecule type" value="Genomic_RNA"/>
</dbReference>
<feature type="binding site" evidence="9">
    <location>
        <position position="368"/>
    </location>
    <ligand>
        <name>Mg(2+)</name>
        <dbReference type="ChEBI" id="CHEBI:18420"/>
        <label>2</label>
    </ligand>
</feature>
<protein>
    <recommendedName>
        <fullName evidence="1">RNA-directed RNA polymerase</fullName>
        <ecNumber evidence="1">2.7.7.48</ecNumber>
    </recommendedName>
    <alternativeName>
        <fullName evidence="7">RNA replicase beta chain</fullName>
    </alternativeName>
</protein>
<evidence type="ECO:0000256" key="6">
    <source>
        <dbReference type="ARBA" id="ARBA00022953"/>
    </source>
</evidence>
<dbReference type="InterPro" id="IPR007096">
    <property type="entry name" value="RNA-dir_Rpol_cat_phage"/>
</dbReference>
<evidence type="ECO:0000256" key="7">
    <source>
        <dbReference type="ARBA" id="ARBA00030248"/>
    </source>
</evidence>
<evidence type="ECO:0000259" key="10">
    <source>
        <dbReference type="PROSITE" id="PS50522"/>
    </source>
</evidence>
<feature type="binding site" evidence="9">
    <location>
        <position position="367"/>
    </location>
    <ligand>
        <name>Mg(2+)</name>
        <dbReference type="ChEBI" id="CHEBI:18420"/>
        <label>2</label>
    </ligand>
</feature>
<keyword evidence="9" id="KW-0460">Magnesium</keyword>
<evidence type="ECO:0000256" key="1">
    <source>
        <dbReference type="ARBA" id="ARBA00012494"/>
    </source>
</evidence>
<accession>A0A514DAK4</accession>
<comment type="catalytic activity">
    <reaction evidence="8">
        <text>RNA(n) + a ribonucleoside 5'-triphosphate = RNA(n+1) + diphosphate</text>
        <dbReference type="Rhea" id="RHEA:21248"/>
        <dbReference type="Rhea" id="RHEA-COMP:14527"/>
        <dbReference type="Rhea" id="RHEA-COMP:17342"/>
        <dbReference type="ChEBI" id="CHEBI:33019"/>
        <dbReference type="ChEBI" id="CHEBI:61557"/>
        <dbReference type="ChEBI" id="CHEBI:140395"/>
        <dbReference type="EC" id="2.7.7.48"/>
    </reaction>
</comment>
<evidence type="ECO:0000256" key="4">
    <source>
        <dbReference type="ARBA" id="ARBA00022695"/>
    </source>
</evidence>
<dbReference type="InterPro" id="IPR043502">
    <property type="entry name" value="DNA/RNA_pol_sf"/>
</dbReference>
<keyword evidence="9" id="KW-0479">Metal-binding</keyword>
<evidence type="ECO:0000256" key="5">
    <source>
        <dbReference type="ARBA" id="ARBA00022741"/>
    </source>
</evidence>
<dbReference type="SUPFAM" id="SSF56672">
    <property type="entry name" value="DNA/RNA polymerases"/>
    <property type="match status" value="1"/>
</dbReference>
<dbReference type="GO" id="GO:0039694">
    <property type="term" value="P:viral RNA genome replication"/>
    <property type="evidence" value="ECO:0007669"/>
    <property type="project" value="InterPro"/>
</dbReference>
<evidence type="ECO:0000256" key="9">
    <source>
        <dbReference type="PIRSR" id="PIRSR605093-1"/>
    </source>
</evidence>
<keyword evidence="6" id="KW-0693">Viral RNA replication</keyword>
<dbReference type="GO" id="GO:0046872">
    <property type="term" value="F:metal ion binding"/>
    <property type="evidence" value="ECO:0007669"/>
    <property type="project" value="UniProtKB-KW"/>
</dbReference>
<keyword evidence="4" id="KW-0548">Nucleotidyltransferase</keyword>
<proteinExistence type="predicted"/>
<gene>
    <name evidence="11" type="ORF">H2Bulk34280_000004</name>
</gene>
<evidence type="ECO:0000313" key="11">
    <source>
        <dbReference type="EMBL" id="QDH90644.1"/>
    </source>
</evidence>
<dbReference type="EC" id="2.7.7.48" evidence="1"/>
<organism evidence="11">
    <name type="scientific">Leviviridae sp</name>
    <dbReference type="NCBI Taxonomy" id="2027243"/>
    <lineage>
        <taxon>Viruses</taxon>
        <taxon>Riboviria</taxon>
        <taxon>Orthornavirae</taxon>
        <taxon>Lenarviricota</taxon>
        <taxon>Leviviricetes</taxon>
        <taxon>Norzivirales</taxon>
        <taxon>Fiersviridae</taxon>
    </lineage>
</organism>
<name>A0A514DAK4_9VIRU</name>
<dbReference type="InterPro" id="IPR005093">
    <property type="entry name" value="RNArep_beta"/>
</dbReference>
<dbReference type="GO" id="GO:0000166">
    <property type="term" value="F:nucleotide binding"/>
    <property type="evidence" value="ECO:0007669"/>
    <property type="project" value="UniProtKB-KW"/>
</dbReference>
<sequence length="558" mass="63600">MRLSDLKSKVSSFHKDFTDPVRDPHETLLRLGENLPDHPACLKWYMLLKHKEYRQLLTWEVDPIHFNYAYDFQITYLCASLLSKYADVDIGIDKEAVGRAKWIESELSCQGTNEIFRLRAEGGFNFLPHVEKVLLLAQRKISNVLGPLDVPYALENSGFGPGSDLGTKGLTSPFHKMEDPGHVTANCLKLLAKQGVFSWPVFEMMKTTGPLPQLKVVRHNKLMFVPKNSKTLRPISSEPRWNIFFQKGLGQLIKRKLQYDGIDTSDQTRNQQLSRRLDLATIDLSSASDRISWWLVLDLLPFDWFDTLDALRSPFTKDGNNFIELEKFSSMGNGYTFELETLIFYGLSTAVCQYLNLPLGDVSVYGDDIIVPVEAYPLLVEVLSAVGFSINLKKSYASGLFRESCGFHWFNGVSVTPFYIKEAPNNAERIIRMANQVALYSCDRRNSDFRDKAWLGAHARLVRLVPKNLRFYGPITINSCIGSDLDEYCPPRHRFFDAWVVRCPVYRSIPIQASGLALLYEKLIQPSSVGNFVNVRGRGYWTIANILVHDHQDLGGWY</sequence>
<evidence type="ECO:0000256" key="2">
    <source>
        <dbReference type="ARBA" id="ARBA00022484"/>
    </source>
</evidence>
<keyword evidence="2 11" id="KW-0696">RNA-directed RNA polymerase</keyword>
<comment type="cofactor">
    <cofactor evidence="9">
        <name>Mg(2+)</name>
        <dbReference type="ChEBI" id="CHEBI:18420"/>
    </cofactor>
    <text evidence="9">Binds 2 Mg(2+) per subunit.</text>
</comment>
<dbReference type="Pfam" id="PF03431">
    <property type="entry name" value="RNA_replicase_B"/>
    <property type="match status" value="1"/>
</dbReference>
<evidence type="ECO:0000256" key="3">
    <source>
        <dbReference type="ARBA" id="ARBA00022679"/>
    </source>
</evidence>
<feature type="binding site" evidence="9">
    <location>
        <position position="283"/>
    </location>
    <ligand>
        <name>Mg(2+)</name>
        <dbReference type="ChEBI" id="CHEBI:18420"/>
        <label>2</label>
    </ligand>
</feature>
<feature type="domain" description="RdRp catalytic" evidence="10">
    <location>
        <begin position="268"/>
        <end position="399"/>
    </location>
</feature>
<reference evidence="11" key="1">
    <citation type="submission" date="2019-05" db="EMBL/GenBank/DDBJ databases">
        <title>Metatranscriptomic reconstruction reveals RNA viruses with the potential to shape carbon cycling in soil.</title>
        <authorList>
            <person name="Starr E.P."/>
            <person name="Nuccio E."/>
            <person name="Pett-Ridge J."/>
            <person name="Banfield J.F."/>
            <person name="Firestone M.K."/>
        </authorList>
    </citation>
    <scope>NUCLEOTIDE SEQUENCE</scope>
    <source>
        <strain evidence="11">H2_Bulk_34_280</strain>
    </source>
</reference>